<feature type="chain" id="PRO_5032277607" description="Secreted protein" evidence="1">
    <location>
        <begin position="17"/>
        <end position="234"/>
    </location>
</feature>
<feature type="signal peptide" evidence="1">
    <location>
        <begin position="1"/>
        <end position="16"/>
    </location>
</feature>
<dbReference type="Proteomes" id="UP000652761">
    <property type="component" value="Unassembled WGS sequence"/>
</dbReference>
<organism evidence="2 3">
    <name type="scientific">Colocasia esculenta</name>
    <name type="common">Wild taro</name>
    <name type="synonym">Arum esculentum</name>
    <dbReference type="NCBI Taxonomy" id="4460"/>
    <lineage>
        <taxon>Eukaryota</taxon>
        <taxon>Viridiplantae</taxon>
        <taxon>Streptophyta</taxon>
        <taxon>Embryophyta</taxon>
        <taxon>Tracheophyta</taxon>
        <taxon>Spermatophyta</taxon>
        <taxon>Magnoliopsida</taxon>
        <taxon>Liliopsida</taxon>
        <taxon>Araceae</taxon>
        <taxon>Aroideae</taxon>
        <taxon>Colocasieae</taxon>
        <taxon>Colocasia</taxon>
    </lineage>
</organism>
<gene>
    <name evidence="2" type="ORF">Taro_031943</name>
</gene>
<keyword evidence="3" id="KW-1185">Reference proteome</keyword>
<evidence type="ECO:0008006" key="4">
    <source>
        <dbReference type="Google" id="ProtNLM"/>
    </source>
</evidence>
<keyword evidence="1" id="KW-0732">Signal</keyword>
<dbReference type="EMBL" id="NMUH01002314">
    <property type="protein sequence ID" value="MQL99222.1"/>
    <property type="molecule type" value="Genomic_DNA"/>
</dbReference>
<accession>A0A843VK34</accession>
<name>A0A843VK34_COLES</name>
<evidence type="ECO:0000313" key="2">
    <source>
        <dbReference type="EMBL" id="MQL99222.1"/>
    </source>
</evidence>
<protein>
    <recommendedName>
        <fullName evidence="4">Secreted protein</fullName>
    </recommendedName>
</protein>
<sequence length="234" mass="24929">MCHVLPPLKLFIKVFATTIAAHVSTANDHATPAASSKITLTVSFGVIAVTAHPGKHVQLPPPHQLPPAFATARAGAFTFPQQVFTTIITVNIITIPSSPPALSGSAPEFKLPEVQLPSVEIALSSTTIDGVLREQGPCCYRCISSLCYFMMLTALTLPSGDMIKAAGVVAVTRNLALLQTEHLLPPTNRCLRFLALQAELLVLGSLGRDCRLPEEEEEGKAVESRIQKVAIDGC</sequence>
<comment type="caution">
    <text evidence="2">The sequence shown here is derived from an EMBL/GenBank/DDBJ whole genome shotgun (WGS) entry which is preliminary data.</text>
</comment>
<proteinExistence type="predicted"/>
<evidence type="ECO:0000313" key="3">
    <source>
        <dbReference type="Proteomes" id="UP000652761"/>
    </source>
</evidence>
<reference evidence="2" key="1">
    <citation type="submission" date="2017-07" db="EMBL/GenBank/DDBJ databases">
        <title>Taro Niue Genome Assembly and Annotation.</title>
        <authorList>
            <person name="Atibalentja N."/>
            <person name="Keating K."/>
            <person name="Fields C.J."/>
        </authorList>
    </citation>
    <scope>NUCLEOTIDE SEQUENCE</scope>
    <source>
        <strain evidence="2">Niue_2</strain>
        <tissue evidence="2">Leaf</tissue>
    </source>
</reference>
<dbReference type="AlphaFoldDB" id="A0A843VK34"/>
<evidence type="ECO:0000256" key="1">
    <source>
        <dbReference type="SAM" id="SignalP"/>
    </source>
</evidence>